<proteinExistence type="predicted"/>
<protein>
    <recommendedName>
        <fullName evidence="1">HTH LytTR-type domain-containing protein</fullName>
    </recommendedName>
</protein>
<dbReference type="GO" id="GO:0000156">
    <property type="term" value="F:phosphorelay response regulator activity"/>
    <property type="evidence" value="ECO:0007669"/>
    <property type="project" value="InterPro"/>
</dbReference>
<sequence length="100" mass="12032">MKQPKIIQKIPREKKIILMESDNNYTIIHLSDGKKLLSGYNLKFYEDRTDNQSFMRLNRSEMINKTFVKLINLDEFSLTLNNGRRVHISRRRMKAFQAWI</sequence>
<accession>A0A917DPX5</accession>
<dbReference type="InterPro" id="IPR007492">
    <property type="entry name" value="LytTR_DNA-bd_dom"/>
</dbReference>
<dbReference type="SMART" id="SM00850">
    <property type="entry name" value="LytTR"/>
    <property type="match status" value="1"/>
</dbReference>
<dbReference type="PANTHER" id="PTHR37299:SF1">
    <property type="entry name" value="STAGE 0 SPORULATION PROTEIN A HOMOLOG"/>
    <property type="match status" value="1"/>
</dbReference>
<reference evidence="2" key="1">
    <citation type="journal article" date="2014" name="Int. J. Syst. Evol. Microbiol.">
        <title>Complete genome sequence of Corynebacterium casei LMG S-19264T (=DSM 44701T), isolated from a smear-ripened cheese.</title>
        <authorList>
            <consortium name="US DOE Joint Genome Institute (JGI-PGF)"/>
            <person name="Walter F."/>
            <person name="Albersmeier A."/>
            <person name="Kalinowski J."/>
            <person name="Ruckert C."/>
        </authorList>
    </citation>
    <scope>NUCLEOTIDE SEQUENCE</scope>
    <source>
        <strain evidence="2">CGMCC 1.15958</strain>
    </source>
</reference>
<comment type="caution">
    <text evidence="2">The sequence shown here is derived from an EMBL/GenBank/DDBJ whole genome shotgun (WGS) entry which is preliminary data.</text>
</comment>
<dbReference type="Gene3D" id="2.40.50.1020">
    <property type="entry name" value="LytTr DNA-binding domain"/>
    <property type="match status" value="1"/>
</dbReference>
<name>A0A917DPX5_9BACT</name>
<dbReference type="PANTHER" id="PTHR37299">
    <property type="entry name" value="TRANSCRIPTIONAL REGULATOR-RELATED"/>
    <property type="match status" value="1"/>
</dbReference>
<organism evidence="2 3">
    <name type="scientific">Emticicia aquatilis</name>
    <dbReference type="NCBI Taxonomy" id="1537369"/>
    <lineage>
        <taxon>Bacteria</taxon>
        <taxon>Pseudomonadati</taxon>
        <taxon>Bacteroidota</taxon>
        <taxon>Cytophagia</taxon>
        <taxon>Cytophagales</taxon>
        <taxon>Leadbetterellaceae</taxon>
        <taxon>Emticicia</taxon>
    </lineage>
</organism>
<feature type="domain" description="HTH LytTR-type" evidence="1">
    <location>
        <begin position="1"/>
        <end position="100"/>
    </location>
</feature>
<reference evidence="2" key="2">
    <citation type="submission" date="2020-09" db="EMBL/GenBank/DDBJ databases">
        <authorList>
            <person name="Sun Q."/>
            <person name="Zhou Y."/>
        </authorList>
    </citation>
    <scope>NUCLEOTIDE SEQUENCE</scope>
    <source>
        <strain evidence="2">CGMCC 1.15958</strain>
    </source>
</reference>
<dbReference type="AlphaFoldDB" id="A0A917DPX5"/>
<dbReference type="Proteomes" id="UP000609064">
    <property type="component" value="Unassembled WGS sequence"/>
</dbReference>
<dbReference type="PROSITE" id="PS50930">
    <property type="entry name" value="HTH_LYTTR"/>
    <property type="match status" value="1"/>
</dbReference>
<dbReference type="RefSeq" id="WP_188765841.1">
    <property type="nucleotide sequence ID" value="NZ_BMKK01000003.1"/>
</dbReference>
<evidence type="ECO:0000313" key="2">
    <source>
        <dbReference type="EMBL" id="GGD55145.1"/>
    </source>
</evidence>
<dbReference type="InterPro" id="IPR046947">
    <property type="entry name" value="LytR-like"/>
</dbReference>
<dbReference type="GO" id="GO:0003677">
    <property type="term" value="F:DNA binding"/>
    <property type="evidence" value="ECO:0007669"/>
    <property type="project" value="InterPro"/>
</dbReference>
<dbReference type="Pfam" id="PF04397">
    <property type="entry name" value="LytTR"/>
    <property type="match status" value="1"/>
</dbReference>
<gene>
    <name evidence="2" type="ORF">GCM10011514_19170</name>
</gene>
<keyword evidence="3" id="KW-1185">Reference proteome</keyword>
<evidence type="ECO:0000313" key="3">
    <source>
        <dbReference type="Proteomes" id="UP000609064"/>
    </source>
</evidence>
<evidence type="ECO:0000259" key="1">
    <source>
        <dbReference type="PROSITE" id="PS50930"/>
    </source>
</evidence>
<dbReference type="EMBL" id="BMKK01000003">
    <property type="protein sequence ID" value="GGD55145.1"/>
    <property type="molecule type" value="Genomic_DNA"/>
</dbReference>